<dbReference type="GO" id="GO:0022857">
    <property type="term" value="F:transmembrane transporter activity"/>
    <property type="evidence" value="ECO:0007669"/>
    <property type="project" value="InterPro"/>
</dbReference>
<evidence type="ECO:0000256" key="1">
    <source>
        <dbReference type="ARBA" id="ARBA00004141"/>
    </source>
</evidence>
<evidence type="ECO:0000256" key="5">
    <source>
        <dbReference type="ARBA" id="ARBA00023136"/>
    </source>
</evidence>
<gene>
    <name evidence="9" type="ORF">FUG_LOCUS114814</name>
    <name evidence="8" type="ORF">MDCFG202_LOCUS25511</name>
</gene>
<evidence type="ECO:0008006" key="10">
    <source>
        <dbReference type="Google" id="ProtNLM"/>
    </source>
</evidence>
<keyword evidence="6" id="KW-0325">Glycoprotein</keyword>
<dbReference type="Pfam" id="PF07690">
    <property type="entry name" value="MFS_1"/>
    <property type="match status" value="1"/>
</dbReference>
<feature type="transmembrane region" description="Helical" evidence="7">
    <location>
        <begin position="407"/>
        <end position="427"/>
    </location>
</feature>
<comment type="subcellular location">
    <subcellularLocation>
        <location evidence="1">Membrane</location>
        <topology evidence="1">Multi-pass membrane protein</topology>
    </subcellularLocation>
</comment>
<sequence length="538" mass="59925">CVESATTDSQTHHKYNLCVYSSKIGLPSLLIHRQKLTTMDPEKRKSSMAVSDDAVQVGEVLERLSPKEDKRIRRKLDRCLLPVMALSYAFQYLDKSALASTAILGLREDLKLIGDEYSWSSGRQVYHGIHVSCTLDRRYQSRCRPPSRSLDTNAAAVFSLMWGAILMLTAACHNASGLLAVRFFLGIAESLIAPGLTIMISMFYKRSEQPLRHSAWFLGNTIAGALSGLLNYSIGHITSITPWKATFLILGGVTIAWACLSIFLLPDTPDTAWFLSKEDREKAIIRVQDNLTGIKNNEFKWEQCREAFTDPKTWILVALQICFNIPNGGITSFRSIIIKGIGFSTFDTLLLQMAPYGLQLFLVVVCTVGARIWEGTRTYCIMLCFAIALLGAALVRELPDEMRWGRYVGTILVGGYSGCFPLVMSLLSSNVGGFTKKTTVNALTFIAYCAGNIIGPQLFFAKEAPKYNSGFVAMMVCLSSGFLLAFIFRLYLIWVNRTRDRECADAADSTDIDAPGLEVAIAMEDMTDMQIRKFRYVY</sequence>
<evidence type="ECO:0000256" key="2">
    <source>
        <dbReference type="ARBA" id="ARBA00022448"/>
    </source>
</evidence>
<dbReference type="EMBL" id="CAAKMV010000088">
    <property type="protein sequence ID" value="VIO54269.1"/>
    <property type="molecule type" value="Genomic_DNA"/>
</dbReference>
<feature type="transmembrane region" description="Helical" evidence="7">
    <location>
        <begin position="246"/>
        <end position="265"/>
    </location>
</feature>
<evidence type="ECO:0000256" key="7">
    <source>
        <dbReference type="SAM" id="Phobius"/>
    </source>
</evidence>
<keyword evidence="3 7" id="KW-0812">Transmembrane</keyword>
<dbReference type="Proteomes" id="UP000746612">
    <property type="component" value="Unassembled WGS sequence"/>
</dbReference>
<keyword evidence="4 7" id="KW-1133">Transmembrane helix</keyword>
<dbReference type="Gene3D" id="1.20.1250.20">
    <property type="entry name" value="MFS general substrate transporter like domains"/>
    <property type="match status" value="2"/>
</dbReference>
<organism evidence="9">
    <name type="scientific">Gibberella zeae</name>
    <name type="common">Wheat head blight fungus</name>
    <name type="synonym">Fusarium graminearum</name>
    <dbReference type="NCBI Taxonomy" id="5518"/>
    <lineage>
        <taxon>Eukaryota</taxon>
        <taxon>Fungi</taxon>
        <taxon>Dikarya</taxon>
        <taxon>Ascomycota</taxon>
        <taxon>Pezizomycotina</taxon>
        <taxon>Sordariomycetes</taxon>
        <taxon>Hypocreomycetidae</taxon>
        <taxon>Hypocreales</taxon>
        <taxon>Nectriaceae</taxon>
        <taxon>Fusarium</taxon>
    </lineage>
</organism>
<keyword evidence="5 7" id="KW-0472">Membrane</keyword>
<dbReference type="SUPFAM" id="SSF103473">
    <property type="entry name" value="MFS general substrate transporter"/>
    <property type="match status" value="1"/>
</dbReference>
<feature type="transmembrane region" description="Helical" evidence="7">
    <location>
        <begin position="439"/>
        <end position="459"/>
    </location>
</feature>
<dbReference type="GO" id="GO:0016020">
    <property type="term" value="C:membrane"/>
    <property type="evidence" value="ECO:0007669"/>
    <property type="project" value="UniProtKB-SubCell"/>
</dbReference>
<dbReference type="InterPro" id="IPR011701">
    <property type="entry name" value="MFS"/>
</dbReference>
<evidence type="ECO:0000313" key="9">
    <source>
        <dbReference type="EMBL" id="VIO54269.1"/>
    </source>
</evidence>
<name>A0A4E9D5S8_GIBZA</name>
<dbReference type="PANTHER" id="PTHR43791:SF103">
    <property type="entry name" value="MAJOR FACILITATOR SUPERFAMILY (MFS) PROFILE DOMAIN-CONTAINING PROTEIN-RELATED"/>
    <property type="match status" value="1"/>
</dbReference>
<evidence type="ECO:0000256" key="6">
    <source>
        <dbReference type="ARBA" id="ARBA00023180"/>
    </source>
</evidence>
<dbReference type="EMBL" id="CAJPIJ010000066">
    <property type="protein sequence ID" value="CAG1965036.1"/>
    <property type="molecule type" value="Genomic_DNA"/>
</dbReference>
<evidence type="ECO:0000313" key="8">
    <source>
        <dbReference type="EMBL" id="CAG1965036.1"/>
    </source>
</evidence>
<protein>
    <recommendedName>
        <fullName evidence="10">Major facilitator superfamily (MFS) profile domain-containing protein</fullName>
    </recommendedName>
</protein>
<dbReference type="PANTHER" id="PTHR43791">
    <property type="entry name" value="PERMEASE-RELATED"/>
    <property type="match status" value="1"/>
</dbReference>
<evidence type="ECO:0000256" key="3">
    <source>
        <dbReference type="ARBA" id="ARBA00022692"/>
    </source>
</evidence>
<feature type="transmembrane region" description="Helical" evidence="7">
    <location>
        <begin position="183"/>
        <end position="204"/>
    </location>
</feature>
<feature type="non-terminal residue" evidence="9">
    <location>
        <position position="1"/>
    </location>
</feature>
<keyword evidence="2" id="KW-0813">Transport</keyword>
<evidence type="ECO:0000256" key="4">
    <source>
        <dbReference type="ARBA" id="ARBA00022989"/>
    </source>
</evidence>
<dbReference type="AlphaFoldDB" id="A0A4E9D5S8"/>
<feature type="transmembrane region" description="Helical" evidence="7">
    <location>
        <begin position="471"/>
        <end position="492"/>
    </location>
</feature>
<proteinExistence type="predicted"/>
<feature type="transmembrane region" description="Helical" evidence="7">
    <location>
        <begin position="353"/>
        <end position="372"/>
    </location>
</feature>
<feature type="transmembrane region" description="Helical" evidence="7">
    <location>
        <begin position="379"/>
        <end position="395"/>
    </location>
</feature>
<dbReference type="InterPro" id="IPR036259">
    <property type="entry name" value="MFS_trans_sf"/>
</dbReference>
<feature type="transmembrane region" description="Helical" evidence="7">
    <location>
        <begin position="216"/>
        <end position="234"/>
    </location>
</feature>
<reference evidence="9" key="1">
    <citation type="submission" date="2019-04" db="EMBL/GenBank/DDBJ databases">
        <authorList>
            <person name="Melise S."/>
            <person name="Noan J."/>
            <person name="Okalmin O."/>
        </authorList>
    </citation>
    <scope>NUCLEOTIDE SEQUENCE</scope>
    <source>
        <strain evidence="9">FN9</strain>
    </source>
</reference>
<reference evidence="8" key="2">
    <citation type="submission" date="2021-03" db="EMBL/GenBank/DDBJ databases">
        <authorList>
            <person name="Alouane T."/>
            <person name="Langin T."/>
            <person name="Bonhomme L."/>
        </authorList>
    </citation>
    <scope>NUCLEOTIDE SEQUENCE</scope>
    <source>
        <strain evidence="8">MDC_Fg202</strain>
    </source>
</reference>
<feature type="transmembrane region" description="Helical" evidence="7">
    <location>
        <begin position="154"/>
        <end position="171"/>
    </location>
</feature>
<accession>A0A4E9D5S8</accession>